<organism evidence="1">
    <name type="scientific">marine metagenome</name>
    <dbReference type="NCBI Taxonomy" id="408172"/>
    <lineage>
        <taxon>unclassified sequences</taxon>
        <taxon>metagenomes</taxon>
        <taxon>ecological metagenomes</taxon>
    </lineage>
</organism>
<gene>
    <name evidence="1" type="ORF">METZ01_LOCUS346252</name>
</gene>
<accession>A0A382R8S0</accession>
<dbReference type="EMBL" id="UINC01119522">
    <property type="protein sequence ID" value="SVC93398.1"/>
    <property type="molecule type" value="Genomic_DNA"/>
</dbReference>
<protein>
    <submittedName>
        <fullName evidence="1">Uncharacterized protein</fullName>
    </submittedName>
</protein>
<reference evidence="1" key="1">
    <citation type="submission" date="2018-05" db="EMBL/GenBank/DDBJ databases">
        <authorList>
            <person name="Lanie J.A."/>
            <person name="Ng W.-L."/>
            <person name="Kazmierczak K.M."/>
            <person name="Andrzejewski T.M."/>
            <person name="Davidsen T.M."/>
            <person name="Wayne K.J."/>
            <person name="Tettelin H."/>
            <person name="Glass J.I."/>
            <person name="Rusch D."/>
            <person name="Podicherti R."/>
            <person name="Tsui H.-C.T."/>
            <person name="Winkler M.E."/>
        </authorList>
    </citation>
    <scope>NUCLEOTIDE SEQUENCE</scope>
</reference>
<dbReference type="AlphaFoldDB" id="A0A382R8S0"/>
<evidence type="ECO:0000313" key="1">
    <source>
        <dbReference type="EMBL" id="SVC93398.1"/>
    </source>
</evidence>
<name>A0A382R8S0_9ZZZZ</name>
<proteinExistence type="predicted"/>
<feature type="non-terminal residue" evidence="1">
    <location>
        <position position="1"/>
    </location>
</feature>
<sequence length="24" mass="2616">TNETAHISEIVQGAEMCEEVIRGV</sequence>